<comment type="caution">
    <text evidence="1">The sequence shown here is derived from an EMBL/GenBank/DDBJ whole genome shotgun (WGS) entry which is preliminary data.</text>
</comment>
<evidence type="ECO:0000313" key="2">
    <source>
        <dbReference type="Proteomes" id="UP001596106"/>
    </source>
</evidence>
<dbReference type="Proteomes" id="UP001596106">
    <property type="component" value="Unassembled WGS sequence"/>
</dbReference>
<reference evidence="2" key="1">
    <citation type="journal article" date="2019" name="Int. J. Syst. Evol. Microbiol.">
        <title>The Global Catalogue of Microorganisms (GCM) 10K type strain sequencing project: providing services to taxonomists for standard genome sequencing and annotation.</title>
        <authorList>
            <consortium name="The Broad Institute Genomics Platform"/>
            <consortium name="The Broad Institute Genome Sequencing Center for Infectious Disease"/>
            <person name="Wu L."/>
            <person name="Ma J."/>
        </authorList>
    </citation>
    <scope>NUCLEOTIDE SEQUENCE [LARGE SCALE GENOMIC DNA]</scope>
    <source>
        <strain evidence="2">CCUG 55250</strain>
    </source>
</reference>
<sequence>MMEARLKPFASRGKWNGFFSQGNTGNSKKVISALLKGGFVEAGTNQAINGNGDVGTTHYLAGTAAACWSAAQSRFGRDKKFVR</sequence>
<name>A0ABW0I9H3_9BACT</name>
<keyword evidence="2" id="KW-1185">Reference proteome</keyword>
<accession>A0ABW0I9H3</accession>
<protein>
    <submittedName>
        <fullName evidence="1">Uncharacterized protein</fullName>
    </submittedName>
</protein>
<gene>
    <name evidence="1" type="ORF">ACFPMF_12750</name>
</gene>
<evidence type="ECO:0000313" key="1">
    <source>
        <dbReference type="EMBL" id="MFC5410186.1"/>
    </source>
</evidence>
<organism evidence="1 2">
    <name type="scientific">Larkinella bovis</name>
    <dbReference type="NCBI Taxonomy" id="683041"/>
    <lineage>
        <taxon>Bacteria</taxon>
        <taxon>Pseudomonadati</taxon>
        <taxon>Bacteroidota</taxon>
        <taxon>Cytophagia</taxon>
        <taxon>Cytophagales</taxon>
        <taxon>Spirosomataceae</taxon>
        <taxon>Larkinella</taxon>
    </lineage>
</organism>
<proteinExistence type="predicted"/>
<dbReference type="EMBL" id="JBHSMA010000003">
    <property type="protein sequence ID" value="MFC5410186.1"/>
    <property type="molecule type" value="Genomic_DNA"/>
</dbReference>
<dbReference type="RefSeq" id="WP_379845340.1">
    <property type="nucleotide sequence ID" value="NZ_JBHSMA010000003.1"/>
</dbReference>